<name>T1GUK5_MEGSC</name>
<sequence length="91" mass="10247">MDLFVCDKLIGVRFSRYKTALIGANNADDIWQVKRRQLQDEISNFSGILHGSRHKLQQGFPAAAIANMKGRKKGSRVEEKGTENPVTARNF</sequence>
<feature type="region of interest" description="Disordered" evidence="1">
    <location>
        <begin position="67"/>
        <end position="91"/>
    </location>
</feature>
<dbReference type="AlphaFoldDB" id="T1GUK5"/>
<keyword evidence="3" id="KW-1185">Reference proteome</keyword>
<dbReference type="EMBL" id="CAQQ02065646">
    <property type="status" value="NOT_ANNOTATED_CDS"/>
    <property type="molecule type" value="Genomic_DNA"/>
</dbReference>
<accession>T1GUK5</accession>
<dbReference type="Proteomes" id="UP000015102">
    <property type="component" value="Unassembled WGS sequence"/>
</dbReference>
<reference evidence="2" key="2">
    <citation type="submission" date="2015-06" db="UniProtKB">
        <authorList>
            <consortium name="EnsemblMetazoa"/>
        </authorList>
    </citation>
    <scope>IDENTIFICATION</scope>
</reference>
<evidence type="ECO:0000313" key="2">
    <source>
        <dbReference type="EnsemblMetazoa" id="MESCA007420-PA"/>
    </source>
</evidence>
<dbReference type="EMBL" id="CAQQ02065647">
    <property type="status" value="NOT_ANNOTATED_CDS"/>
    <property type="molecule type" value="Genomic_DNA"/>
</dbReference>
<evidence type="ECO:0000313" key="3">
    <source>
        <dbReference type="Proteomes" id="UP000015102"/>
    </source>
</evidence>
<proteinExistence type="predicted"/>
<evidence type="ECO:0000256" key="1">
    <source>
        <dbReference type="SAM" id="MobiDB-lite"/>
    </source>
</evidence>
<organism evidence="2 3">
    <name type="scientific">Megaselia scalaris</name>
    <name type="common">Humpbacked fly</name>
    <name type="synonym">Phora scalaris</name>
    <dbReference type="NCBI Taxonomy" id="36166"/>
    <lineage>
        <taxon>Eukaryota</taxon>
        <taxon>Metazoa</taxon>
        <taxon>Ecdysozoa</taxon>
        <taxon>Arthropoda</taxon>
        <taxon>Hexapoda</taxon>
        <taxon>Insecta</taxon>
        <taxon>Pterygota</taxon>
        <taxon>Neoptera</taxon>
        <taxon>Endopterygota</taxon>
        <taxon>Diptera</taxon>
        <taxon>Brachycera</taxon>
        <taxon>Muscomorpha</taxon>
        <taxon>Platypezoidea</taxon>
        <taxon>Phoridae</taxon>
        <taxon>Megaseliini</taxon>
        <taxon>Megaselia</taxon>
    </lineage>
</organism>
<dbReference type="EMBL" id="CAQQ02065648">
    <property type="status" value="NOT_ANNOTATED_CDS"/>
    <property type="molecule type" value="Genomic_DNA"/>
</dbReference>
<dbReference type="HOGENOM" id="CLU_2429575_0_0_1"/>
<reference evidence="3" key="1">
    <citation type="submission" date="2013-02" db="EMBL/GenBank/DDBJ databases">
        <authorList>
            <person name="Hughes D."/>
        </authorList>
    </citation>
    <scope>NUCLEOTIDE SEQUENCE</scope>
    <source>
        <strain>Durham</strain>
        <strain evidence="3">NC isolate 2 -- Noor lab</strain>
    </source>
</reference>
<protein>
    <submittedName>
        <fullName evidence="2">Uncharacterized protein</fullName>
    </submittedName>
</protein>
<dbReference type="EnsemblMetazoa" id="MESCA007420-RA">
    <property type="protein sequence ID" value="MESCA007420-PA"/>
    <property type="gene ID" value="MESCA007420"/>
</dbReference>